<feature type="signal peptide" evidence="1">
    <location>
        <begin position="1"/>
        <end position="25"/>
    </location>
</feature>
<dbReference type="GeneID" id="95989986"/>
<dbReference type="Proteomes" id="UP001565368">
    <property type="component" value="Unassembled WGS sequence"/>
</dbReference>
<feature type="chain" id="PRO_5047090288" description="Granulins domain-containing protein" evidence="1">
    <location>
        <begin position="26"/>
        <end position="117"/>
    </location>
</feature>
<sequence length="117" mass="11947">MLFRSLLTAALAASALAVATPDVAAEPLAAAHPVAARELVAAEPLGDAHVAARDATPDVYERQLSKDRCDPGYVECPNDKSKCAKVGYVCCPGWSGAEAMGIPATMAFAAAAGAYLL</sequence>
<reference evidence="2 3" key="1">
    <citation type="submission" date="2023-08" db="EMBL/GenBank/DDBJ databases">
        <title>Annotated Genome Sequence of Vanrija albida AlHP1.</title>
        <authorList>
            <person name="Herzog R."/>
        </authorList>
    </citation>
    <scope>NUCLEOTIDE SEQUENCE [LARGE SCALE GENOMIC DNA]</scope>
    <source>
        <strain evidence="2 3">AlHP1</strain>
    </source>
</reference>
<dbReference type="RefSeq" id="XP_069205260.1">
    <property type="nucleotide sequence ID" value="XM_069357323.1"/>
</dbReference>
<keyword evidence="1" id="KW-0732">Signal</keyword>
<comment type="caution">
    <text evidence="2">The sequence shown here is derived from an EMBL/GenBank/DDBJ whole genome shotgun (WGS) entry which is preliminary data.</text>
</comment>
<protein>
    <recommendedName>
        <fullName evidence="4">Granulins domain-containing protein</fullName>
    </recommendedName>
</protein>
<evidence type="ECO:0000313" key="2">
    <source>
        <dbReference type="EMBL" id="KAL1405316.1"/>
    </source>
</evidence>
<dbReference type="EMBL" id="JBBXJM010000007">
    <property type="protein sequence ID" value="KAL1405316.1"/>
    <property type="molecule type" value="Genomic_DNA"/>
</dbReference>
<proteinExistence type="predicted"/>
<keyword evidence="3" id="KW-1185">Reference proteome</keyword>
<organism evidence="2 3">
    <name type="scientific">Vanrija albida</name>
    <dbReference type="NCBI Taxonomy" id="181172"/>
    <lineage>
        <taxon>Eukaryota</taxon>
        <taxon>Fungi</taxon>
        <taxon>Dikarya</taxon>
        <taxon>Basidiomycota</taxon>
        <taxon>Agaricomycotina</taxon>
        <taxon>Tremellomycetes</taxon>
        <taxon>Trichosporonales</taxon>
        <taxon>Trichosporonaceae</taxon>
        <taxon>Vanrija</taxon>
    </lineage>
</organism>
<evidence type="ECO:0008006" key="4">
    <source>
        <dbReference type="Google" id="ProtNLM"/>
    </source>
</evidence>
<accession>A0ABR3PSJ5</accession>
<evidence type="ECO:0000313" key="3">
    <source>
        <dbReference type="Proteomes" id="UP001565368"/>
    </source>
</evidence>
<gene>
    <name evidence="2" type="ORF">Q8F55_008943</name>
</gene>
<evidence type="ECO:0000256" key="1">
    <source>
        <dbReference type="SAM" id="SignalP"/>
    </source>
</evidence>
<name>A0ABR3PSJ5_9TREE</name>